<feature type="transmembrane region" description="Helical" evidence="7">
    <location>
        <begin position="588"/>
        <end position="608"/>
    </location>
</feature>
<dbReference type="InterPro" id="IPR006037">
    <property type="entry name" value="RCK_C"/>
</dbReference>
<keyword evidence="3 7" id="KW-0812">Transmembrane</keyword>
<evidence type="ECO:0000256" key="7">
    <source>
        <dbReference type="SAM" id="Phobius"/>
    </source>
</evidence>
<dbReference type="PANTHER" id="PTHR43652">
    <property type="entry name" value="BASIC AMINO ACID ANTIPORTER YFCC-RELATED"/>
    <property type="match status" value="1"/>
</dbReference>
<dbReference type="InterPro" id="IPR004680">
    <property type="entry name" value="Cit_transptr-like_dom"/>
</dbReference>
<dbReference type="STRING" id="595434.RISK_001274"/>
<dbReference type="Pfam" id="PF02080">
    <property type="entry name" value="TrkA_C"/>
    <property type="match status" value="2"/>
</dbReference>
<dbReference type="PROSITE" id="PS01271">
    <property type="entry name" value="NA_SULFATE"/>
    <property type="match status" value="1"/>
</dbReference>
<feature type="domain" description="RCK C-terminal" evidence="8">
    <location>
        <begin position="224"/>
        <end position="312"/>
    </location>
</feature>
<dbReference type="InterPro" id="IPR051679">
    <property type="entry name" value="DASS-Related_Transporters"/>
</dbReference>
<dbReference type="Proteomes" id="UP000036367">
    <property type="component" value="Unassembled WGS sequence"/>
</dbReference>
<dbReference type="GO" id="GO:0008324">
    <property type="term" value="F:monoatomic cation transmembrane transporter activity"/>
    <property type="evidence" value="ECO:0007669"/>
    <property type="project" value="InterPro"/>
</dbReference>
<evidence type="ECO:0000256" key="2">
    <source>
        <dbReference type="ARBA" id="ARBA00022448"/>
    </source>
</evidence>
<name>A0A0J1BJH9_RHOIS</name>
<evidence type="ECO:0000256" key="5">
    <source>
        <dbReference type="ARBA" id="ARBA00022989"/>
    </source>
</evidence>
<feature type="transmembrane region" description="Helical" evidence="7">
    <location>
        <begin position="92"/>
        <end position="116"/>
    </location>
</feature>
<feature type="domain" description="RCK C-terminal" evidence="8">
    <location>
        <begin position="315"/>
        <end position="399"/>
    </location>
</feature>
<evidence type="ECO:0000256" key="1">
    <source>
        <dbReference type="ARBA" id="ARBA00004141"/>
    </source>
</evidence>
<reference evidence="9" key="1">
    <citation type="submission" date="2015-05" db="EMBL/GenBank/DDBJ databases">
        <title>Permanent draft genome of Rhodopirellula islandicus K833.</title>
        <authorList>
            <person name="Kizina J."/>
            <person name="Richter M."/>
            <person name="Glockner F.O."/>
            <person name="Harder J."/>
        </authorList>
    </citation>
    <scope>NUCLEOTIDE SEQUENCE [LARGE SCALE GENOMIC DNA]</scope>
    <source>
        <strain evidence="9">K833</strain>
    </source>
</reference>
<dbReference type="RefSeq" id="WP_047813218.1">
    <property type="nucleotide sequence ID" value="NZ_LECT01000013.1"/>
</dbReference>
<gene>
    <name evidence="9" type="ORF">RISK_001274</name>
</gene>
<evidence type="ECO:0000313" key="10">
    <source>
        <dbReference type="Proteomes" id="UP000036367"/>
    </source>
</evidence>
<evidence type="ECO:0000313" key="9">
    <source>
        <dbReference type="EMBL" id="KLU06710.1"/>
    </source>
</evidence>
<keyword evidence="2" id="KW-0813">Transport</keyword>
<sequence length="612" mass="64952">MSTDVWMVTFILVATIIAFVVDRFRMDLVAFVSLLALVLTGILTPAEATAGFSNSLVLMIAGLFVVGGAILETGVADQVGRGLGRIGGKSTVRLTATVMLACALLSAFISSTGTVAVMLPVVLSLSRRAEISPSKLLIPLAFAAALGGMLTLIGTPSNIVVSQELRHAGMEPFHFFSFAPAGLVMLCVGVGFMCTIGTRLLPDRAKEDDNVAQASHEQRYVSRPDLLHSYGVEGQISEVTIPVGSVLAGRTLREIGLRTTFQVNVIAVLTRRSDGDIVRKCNADTLLRPGDTLFIKSSNQGAVERLITEGYVELVSTAPSLPKDVYLAELIVPPRSELVGRTVREIDFFRQYGAMVVAMHDGKEPISTRTSDTPLNPGNTLLIATNTSTLERLWKSRRDVLLISTQDEQHGPTLTPAAGWVVAILLGMLMVMSTGVVANVTAVLVAALLTVVVGAFRGSTAYQSIHWDSIVMIASVMPLATALEKTGVLGMVTDAIVESPHLANPTLLLLLLFSVTSLLSQAISNTATSVLLAPLALEVAHRLDVSPYPLLMGVALAASTSFSTPMASPINALVTGAGSYRFGDFLKVGIPLQLLVLAVTLWIVPLLFPFTP</sequence>
<comment type="caution">
    <text evidence="9">The sequence shown here is derived from an EMBL/GenBank/DDBJ whole genome shotgun (WGS) entry which is preliminary data.</text>
</comment>
<dbReference type="Gene3D" id="3.30.70.1450">
    <property type="entry name" value="Regulator of K+ conductance, C-terminal domain"/>
    <property type="match status" value="2"/>
</dbReference>
<evidence type="ECO:0000256" key="3">
    <source>
        <dbReference type="ARBA" id="ARBA00022692"/>
    </source>
</evidence>
<keyword evidence="5 7" id="KW-1133">Transmembrane helix</keyword>
<dbReference type="EMBL" id="LECT01000013">
    <property type="protein sequence ID" value="KLU06710.1"/>
    <property type="molecule type" value="Genomic_DNA"/>
</dbReference>
<accession>A0A0J1BJH9</accession>
<protein>
    <submittedName>
        <fullName evidence="9">Anion permease ArsB/NhaD-like protein</fullName>
    </submittedName>
</protein>
<dbReference type="AlphaFoldDB" id="A0A0J1BJH9"/>
<dbReference type="InterPro" id="IPR031312">
    <property type="entry name" value="Na/sul_symport_CS"/>
</dbReference>
<dbReference type="SUPFAM" id="SSF116726">
    <property type="entry name" value="TrkA C-terminal domain-like"/>
    <property type="match status" value="2"/>
</dbReference>
<evidence type="ECO:0000259" key="8">
    <source>
        <dbReference type="PROSITE" id="PS51202"/>
    </source>
</evidence>
<dbReference type="PROSITE" id="PS51202">
    <property type="entry name" value="RCK_C"/>
    <property type="match status" value="2"/>
</dbReference>
<feature type="transmembrane region" description="Helical" evidence="7">
    <location>
        <begin position="420"/>
        <end position="453"/>
    </location>
</feature>
<dbReference type="Pfam" id="PF03600">
    <property type="entry name" value="CitMHS"/>
    <property type="match status" value="1"/>
</dbReference>
<feature type="transmembrane region" description="Helical" evidence="7">
    <location>
        <begin position="52"/>
        <end position="71"/>
    </location>
</feature>
<keyword evidence="6 7" id="KW-0472">Membrane</keyword>
<proteinExistence type="predicted"/>
<dbReference type="GO" id="GO:0005886">
    <property type="term" value="C:plasma membrane"/>
    <property type="evidence" value="ECO:0007669"/>
    <property type="project" value="TreeGrafter"/>
</dbReference>
<feature type="transmembrane region" description="Helical" evidence="7">
    <location>
        <begin position="28"/>
        <end position="46"/>
    </location>
</feature>
<dbReference type="OrthoDB" id="9765532at2"/>
<evidence type="ECO:0000256" key="4">
    <source>
        <dbReference type="ARBA" id="ARBA00022737"/>
    </source>
</evidence>
<dbReference type="InterPro" id="IPR036721">
    <property type="entry name" value="RCK_C_sf"/>
</dbReference>
<dbReference type="GO" id="GO:0006813">
    <property type="term" value="P:potassium ion transport"/>
    <property type="evidence" value="ECO:0007669"/>
    <property type="project" value="InterPro"/>
</dbReference>
<feature type="transmembrane region" description="Helical" evidence="7">
    <location>
        <begin position="6"/>
        <end position="21"/>
    </location>
</feature>
<dbReference type="PANTHER" id="PTHR43652:SF1">
    <property type="entry name" value="RESPONSE REGULATOR"/>
    <property type="match status" value="1"/>
</dbReference>
<feature type="transmembrane region" description="Helical" evidence="7">
    <location>
        <begin position="173"/>
        <end position="193"/>
    </location>
</feature>
<comment type="subcellular location">
    <subcellularLocation>
        <location evidence="1">Membrane</location>
        <topology evidence="1">Multi-pass membrane protein</topology>
    </subcellularLocation>
</comment>
<keyword evidence="10" id="KW-1185">Reference proteome</keyword>
<feature type="transmembrane region" description="Helical" evidence="7">
    <location>
        <begin position="136"/>
        <end position="161"/>
    </location>
</feature>
<evidence type="ECO:0000256" key="6">
    <source>
        <dbReference type="ARBA" id="ARBA00023136"/>
    </source>
</evidence>
<keyword evidence="4" id="KW-0677">Repeat</keyword>
<dbReference type="PATRIC" id="fig|595434.4.peg.1223"/>
<organism evidence="9 10">
    <name type="scientific">Rhodopirellula islandica</name>
    <dbReference type="NCBI Taxonomy" id="595434"/>
    <lineage>
        <taxon>Bacteria</taxon>
        <taxon>Pseudomonadati</taxon>
        <taxon>Planctomycetota</taxon>
        <taxon>Planctomycetia</taxon>
        <taxon>Pirellulales</taxon>
        <taxon>Pirellulaceae</taxon>
        <taxon>Rhodopirellula</taxon>
    </lineage>
</organism>